<protein>
    <submittedName>
        <fullName evidence="1">Uncharacterized protein</fullName>
    </submittedName>
</protein>
<dbReference type="EMBL" id="BARV01033457">
    <property type="protein sequence ID" value="GAI50478.1"/>
    <property type="molecule type" value="Genomic_DNA"/>
</dbReference>
<gene>
    <name evidence="1" type="ORF">S06H3_52586</name>
</gene>
<reference evidence="1" key="1">
    <citation type="journal article" date="2014" name="Front. Microbiol.">
        <title>High frequency of phylogenetically diverse reductive dehalogenase-homologous genes in deep subseafloor sedimentary metagenomes.</title>
        <authorList>
            <person name="Kawai M."/>
            <person name="Futagami T."/>
            <person name="Toyoda A."/>
            <person name="Takaki Y."/>
            <person name="Nishi S."/>
            <person name="Hori S."/>
            <person name="Arai W."/>
            <person name="Tsubouchi T."/>
            <person name="Morono Y."/>
            <person name="Uchiyama I."/>
            <person name="Ito T."/>
            <person name="Fujiyama A."/>
            <person name="Inagaki F."/>
            <person name="Takami H."/>
        </authorList>
    </citation>
    <scope>NUCLEOTIDE SEQUENCE</scope>
    <source>
        <strain evidence="1">Expedition CK06-06</strain>
    </source>
</reference>
<comment type="caution">
    <text evidence="1">The sequence shown here is derived from an EMBL/GenBank/DDBJ whole genome shotgun (WGS) entry which is preliminary data.</text>
</comment>
<dbReference type="AlphaFoldDB" id="X1P3R3"/>
<accession>X1P3R3</accession>
<organism evidence="1">
    <name type="scientific">marine sediment metagenome</name>
    <dbReference type="NCBI Taxonomy" id="412755"/>
    <lineage>
        <taxon>unclassified sequences</taxon>
        <taxon>metagenomes</taxon>
        <taxon>ecological metagenomes</taxon>
    </lineage>
</organism>
<sequence>GALDYKLQDGDIQRWDFHDWSFHQFIPAIVGDFPEPFRNGYGGVIYPTIIVYQDGWEEDARRVADKLNRLGIENVSIRGINELQEDEKESYNLILLGTADFPPIAELNQVWRRLGFYAHFQDSMLKVFDPRGEPAAEYGAGAGVIQATQSPWNPKGIGVCENTVWIVSGSDTAGVKAAVNTLVNRDTDFKYAYAVVIAAGEVIRVPQ</sequence>
<feature type="non-terminal residue" evidence="1">
    <location>
        <position position="1"/>
    </location>
</feature>
<evidence type="ECO:0000313" key="1">
    <source>
        <dbReference type="EMBL" id="GAI50478.1"/>
    </source>
</evidence>
<name>X1P3R3_9ZZZZ</name>
<proteinExistence type="predicted"/>